<dbReference type="AlphaFoldDB" id="A0A814G3S8"/>
<organism evidence="1 2">
    <name type="scientific">Adineta ricciae</name>
    <name type="common">Rotifer</name>
    <dbReference type="NCBI Taxonomy" id="249248"/>
    <lineage>
        <taxon>Eukaryota</taxon>
        <taxon>Metazoa</taxon>
        <taxon>Spiralia</taxon>
        <taxon>Gnathifera</taxon>
        <taxon>Rotifera</taxon>
        <taxon>Eurotatoria</taxon>
        <taxon>Bdelloidea</taxon>
        <taxon>Adinetida</taxon>
        <taxon>Adinetidae</taxon>
        <taxon>Adineta</taxon>
    </lineage>
</organism>
<keyword evidence="2" id="KW-1185">Reference proteome</keyword>
<gene>
    <name evidence="1" type="ORF">XAT740_LOCUS12569</name>
</gene>
<name>A0A814G3S8_ADIRI</name>
<reference evidence="1" key="1">
    <citation type="submission" date="2021-02" db="EMBL/GenBank/DDBJ databases">
        <authorList>
            <person name="Nowell W R."/>
        </authorList>
    </citation>
    <scope>NUCLEOTIDE SEQUENCE</scope>
</reference>
<accession>A0A814G3S8</accession>
<protein>
    <submittedName>
        <fullName evidence="1">Uncharacterized protein</fullName>
    </submittedName>
</protein>
<dbReference type="Proteomes" id="UP000663828">
    <property type="component" value="Unassembled WGS sequence"/>
</dbReference>
<proteinExistence type="predicted"/>
<dbReference type="EMBL" id="CAJNOR010000712">
    <property type="protein sequence ID" value="CAF0988534.1"/>
    <property type="molecule type" value="Genomic_DNA"/>
</dbReference>
<comment type="caution">
    <text evidence="1">The sequence shown here is derived from an EMBL/GenBank/DDBJ whole genome shotgun (WGS) entry which is preliminary data.</text>
</comment>
<sequence>MSISMASATVPRNSVQAKSLTLLELCQTIHDLRHTSSRDTSQMLTRRLYFHPVNTKSSCKSQSSKLIARGVLRTNPMVEEKLTSSFRKRTSSRDLSILSSSFSLVARTNSKANTCTPTENDNNDLETSTIISSLNQLSLAPITQRPPVLSKKKTMPNKSLYVPNPNKRTVLLTEKNDKKRMNVWNYLHHNLDRPVPHDPPTTPLHYSTDFDIQHQKSYYSLPDIIN</sequence>
<evidence type="ECO:0000313" key="2">
    <source>
        <dbReference type="Proteomes" id="UP000663828"/>
    </source>
</evidence>
<evidence type="ECO:0000313" key="1">
    <source>
        <dbReference type="EMBL" id="CAF0988534.1"/>
    </source>
</evidence>